<accession>A0A510JDK6</accession>
<dbReference type="RefSeq" id="WP_081724214.1">
    <property type="nucleotide sequence ID" value="NZ_AP019822.1"/>
</dbReference>
<dbReference type="STRING" id="714315.GCA_000516535_02253"/>
<dbReference type="InterPro" id="IPR025591">
    <property type="entry name" value="RloB"/>
</dbReference>
<evidence type="ECO:0000313" key="1">
    <source>
        <dbReference type="EMBL" id="BBM37297.1"/>
    </source>
</evidence>
<name>A0A510JDK6_9FUSO</name>
<reference evidence="1 2" key="1">
    <citation type="submission" date="2019-07" db="EMBL/GenBank/DDBJ databases">
        <title>Complete Genome Sequence of Leptotrichia goodfellowii Strain JCM 16774.</title>
        <authorList>
            <person name="Watanabe S."/>
            <person name="Cui L."/>
        </authorList>
    </citation>
    <scope>NUCLEOTIDE SEQUENCE [LARGE SCALE GENOMIC DNA]</scope>
    <source>
        <strain evidence="1 2">JCM16774</strain>
    </source>
</reference>
<dbReference type="OrthoDB" id="9796523at2"/>
<dbReference type="AlphaFoldDB" id="A0A510JDK6"/>
<protein>
    <recommendedName>
        <fullName evidence="3">RloB domain-containing protein</fullName>
    </recommendedName>
</protein>
<evidence type="ECO:0000313" key="2">
    <source>
        <dbReference type="Proteomes" id="UP000321606"/>
    </source>
</evidence>
<dbReference type="Proteomes" id="UP000321606">
    <property type="component" value="Chromosome"/>
</dbReference>
<proteinExistence type="predicted"/>
<dbReference type="Pfam" id="PF13707">
    <property type="entry name" value="RloB"/>
    <property type="match status" value="1"/>
</dbReference>
<organism evidence="1 2">
    <name type="scientific">Pseudoleptotrichia goodfellowii</name>
    <dbReference type="NCBI Taxonomy" id="157692"/>
    <lineage>
        <taxon>Bacteria</taxon>
        <taxon>Fusobacteriati</taxon>
        <taxon>Fusobacteriota</taxon>
        <taxon>Fusobacteriia</taxon>
        <taxon>Fusobacteriales</taxon>
        <taxon>Leptotrichiaceae</taxon>
        <taxon>Pseudoleptotrichia</taxon>
    </lineage>
</organism>
<gene>
    <name evidence="1" type="ORF">JCM16774_2259</name>
</gene>
<evidence type="ECO:0008006" key="3">
    <source>
        <dbReference type="Google" id="ProtNLM"/>
    </source>
</evidence>
<dbReference type="KEGG" id="lgo:JCM16774_2259"/>
<dbReference type="EMBL" id="AP019822">
    <property type="protein sequence ID" value="BBM37297.1"/>
    <property type="molecule type" value="Genomic_DNA"/>
</dbReference>
<sequence>MRFISNGKKNNYKLVYSNCSFEVWLLYHYKDIKIGECSQKNYEKLLTKQLNKKYEKKRGIKFFDEQKETAIKQSKKVHERYLAAKEKINNRTNSTNFYIILEKFKEIFNKYEFK</sequence>